<dbReference type="GO" id="GO:0006518">
    <property type="term" value="P:peptide metabolic process"/>
    <property type="evidence" value="ECO:0007669"/>
    <property type="project" value="TreeGrafter"/>
</dbReference>
<dbReference type="GO" id="GO:0046872">
    <property type="term" value="F:metal ion binding"/>
    <property type="evidence" value="ECO:0007669"/>
    <property type="project" value="UniProtKB-UniRule"/>
</dbReference>
<keyword evidence="5 6" id="KW-0482">Metalloprotease</keyword>
<dbReference type="CDD" id="cd09610">
    <property type="entry name" value="M3B_PepF"/>
    <property type="match status" value="1"/>
</dbReference>
<sequence length="600" mass="69398">MAPIKTSWDLSPLFASDDDPGILAEREKMEEEVGKFAKKWKDREDYLKNPKILSEPLGEYEHLVKNYGKDGKQGFYFSLRTAVDQLDTTLRGKENKTIDFGRRMTTGVQFFELRVAKIPAGLQRDFLEDSGLQPDRHFLEKIFKEAKHNLSEPEEKIMTLKAKTSYGNWVEMVSSMLSKQEREVWTSEGKKEIKPYTEFHAYLRNKDQKVRHSAGQAVDDVAEKLSEVAEHEINSILEYKRIDDELRHFDRPDAARHLSDDIDTEVVDALTSAVTKRFDLSQRYFGLFAKLLGQKKLNYYDRVVQYGKIDKKYGFEDSVDLVGRVFGWLDPEFEQIFVSSVQAGQVDVYPKKGKRSGAFCATDLIVLPTYVLLNHTGKLQDVLTIAHEFGHAINYHLMRKTQNALNFNSPLSVAEVASTFMEDFVLEELEKEADEELRLALMVMKLQEDMGTIFRQVALYNFETELHRQFREKGYLSKGEIGEIFKTEMTRQQGDVVEMTDKSANWWVQWEHIRYFFYVYSYASGLLISKSLQAMVREDPKAISKVKEFLAAGSSDSPRNIFKKLGIDITDPGFWEKGIGETERLLDETEKLARKLKKFH</sequence>
<evidence type="ECO:0000313" key="10">
    <source>
        <dbReference type="Proteomes" id="UP000177871"/>
    </source>
</evidence>
<evidence type="ECO:0000256" key="1">
    <source>
        <dbReference type="ARBA" id="ARBA00022670"/>
    </source>
</evidence>
<keyword evidence="1 6" id="KW-0645">Protease</keyword>
<evidence type="ECO:0000313" key="9">
    <source>
        <dbReference type="EMBL" id="OGG18377.1"/>
    </source>
</evidence>
<dbReference type="SUPFAM" id="SSF55486">
    <property type="entry name" value="Metalloproteases ('zincins'), catalytic domain"/>
    <property type="match status" value="1"/>
</dbReference>
<name>A0A1F6A238_9BACT</name>
<dbReference type="InterPro" id="IPR042088">
    <property type="entry name" value="OligoPept_F_C"/>
</dbReference>
<dbReference type="AlphaFoldDB" id="A0A1F6A238"/>
<dbReference type="EMBL" id="MFJK01000015">
    <property type="protein sequence ID" value="OGG18377.1"/>
    <property type="molecule type" value="Genomic_DNA"/>
</dbReference>
<feature type="domain" description="Oligopeptidase F N-terminal" evidence="8">
    <location>
        <begin position="117"/>
        <end position="170"/>
    </location>
</feature>
<comment type="caution">
    <text evidence="9">The sequence shown here is derived from an EMBL/GenBank/DDBJ whole genome shotgun (WGS) entry which is preliminary data.</text>
</comment>
<dbReference type="PANTHER" id="PTHR11804">
    <property type="entry name" value="PROTEASE M3 THIMET OLIGOPEPTIDASE-RELATED"/>
    <property type="match status" value="1"/>
</dbReference>
<comment type="similarity">
    <text evidence="6">Belongs to the peptidase M3 family.</text>
</comment>
<dbReference type="InterPro" id="IPR013647">
    <property type="entry name" value="OligopepF_N_dom"/>
</dbReference>
<evidence type="ECO:0000256" key="4">
    <source>
        <dbReference type="ARBA" id="ARBA00022833"/>
    </source>
</evidence>
<comment type="cofactor">
    <cofactor evidence="6">
        <name>Zn(2+)</name>
        <dbReference type="ChEBI" id="CHEBI:29105"/>
    </cofactor>
    <text evidence="6">Binds 1 zinc ion.</text>
</comment>
<evidence type="ECO:0000259" key="7">
    <source>
        <dbReference type="Pfam" id="PF01432"/>
    </source>
</evidence>
<evidence type="ECO:0000256" key="2">
    <source>
        <dbReference type="ARBA" id="ARBA00022723"/>
    </source>
</evidence>
<dbReference type="InterPro" id="IPR045090">
    <property type="entry name" value="Pept_M3A_M3B"/>
</dbReference>
<evidence type="ECO:0000259" key="8">
    <source>
        <dbReference type="Pfam" id="PF08439"/>
    </source>
</evidence>
<accession>A0A1F6A238</accession>
<dbReference type="PANTHER" id="PTHR11804:SF84">
    <property type="entry name" value="SACCHAROLYSIN"/>
    <property type="match status" value="1"/>
</dbReference>
<dbReference type="Gene3D" id="1.20.140.70">
    <property type="entry name" value="Oligopeptidase f, N-terminal domain"/>
    <property type="match status" value="1"/>
</dbReference>
<reference evidence="9 10" key="1">
    <citation type="journal article" date="2016" name="Nat. Commun.">
        <title>Thousands of microbial genomes shed light on interconnected biogeochemical processes in an aquifer system.</title>
        <authorList>
            <person name="Anantharaman K."/>
            <person name="Brown C.T."/>
            <person name="Hug L.A."/>
            <person name="Sharon I."/>
            <person name="Castelle C.J."/>
            <person name="Probst A.J."/>
            <person name="Thomas B.C."/>
            <person name="Singh A."/>
            <person name="Wilkins M.J."/>
            <person name="Karaoz U."/>
            <person name="Brodie E.L."/>
            <person name="Williams K.H."/>
            <person name="Hubbard S.S."/>
            <person name="Banfield J.F."/>
        </authorList>
    </citation>
    <scope>NUCLEOTIDE SEQUENCE [LARGE SCALE GENOMIC DNA]</scope>
</reference>
<dbReference type="InterPro" id="IPR001567">
    <property type="entry name" value="Pept_M3A_M3B_dom"/>
</dbReference>
<dbReference type="GO" id="GO:0004222">
    <property type="term" value="F:metalloendopeptidase activity"/>
    <property type="evidence" value="ECO:0007669"/>
    <property type="project" value="InterPro"/>
</dbReference>
<evidence type="ECO:0000256" key="5">
    <source>
        <dbReference type="ARBA" id="ARBA00023049"/>
    </source>
</evidence>
<feature type="domain" description="Peptidase M3A/M3B catalytic" evidence="7">
    <location>
        <begin position="202"/>
        <end position="580"/>
    </location>
</feature>
<dbReference type="Gene3D" id="1.10.1370.20">
    <property type="entry name" value="Oligoendopeptidase f, C-terminal domain"/>
    <property type="match status" value="1"/>
</dbReference>
<organism evidence="9 10">
    <name type="scientific">Candidatus Gottesmanbacteria bacterium RIFCSPHIGHO2_01_FULL_47_48</name>
    <dbReference type="NCBI Taxonomy" id="1798381"/>
    <lineage>
        <taxon>Bacteria</taxon>
        <taxon>Candidatus Gottesmaniibacteriota</taxon>
    </lineage>
</organism>
<proteinExistence type="inferred from homology"/>
<evidence type="ECO:0008006" key="11">
    <source>
        <dbReference type="Google" id="ProtNLM"/>
    </source>
</evidence>
<keyword evidence="4 6" id="KW-0862">Zinc</keyword>
<keyword evidence="3 6" id="KW-0378">Hydrolase</keyword>
<dbReference type="Pfam" id="PF08439">
    <property type="entry name" value="Peptidase_M3_N"/>
    <property type="match status" value="1"/>
</dbReference>
<gene>
    <name evidence="9" type="ORF">A2721_00315</name>
</gene>
<dbReference type="Pfam" id="PF01432">
    <property type="entry name" value="Peptidase_M3"/>
    <property type="match status" value="1"/>
</dbReference>
<dbReference type="GO" id="GO:0006508">
    <property type="term" value="P:proteolysis"/>
    <property type="evidence" value="ECO:0007669"/>
    <property type="project" value="UniProtKB-KW"/>
</dbReference>
<evidence type="ECO:0000256" key="3">
    <source>
        <dbReference type="ARBA" id="ARBA00022801"/>
    </source>
</evidence>
<keyword evidence="2 6" id="KW-0479">Metal-binding</keyword>
<protein>
    <recommendedName>
        <fullName evidence="11">Oligoendopeptidase F</fullName>
    </recommendedName>
</protein>
<dbReference type="STRING" id="1798381.A2721_00315"/>
<evidence type="ECO:0000256" key="6">
    <source>
        <dbReference type="RuleBase" id="RU003435"/>
    </source>
</evidence>
<dbReference type="Proteomes" id="UP000177871">
    <property type="component" value="Unassembled WGS sequence"/>
</dbReference>